<dbReference type="InterPro" id="IPR058525">
    <property type="entry name" value="DUF8212"/>
</dbReference>
<dbReference type="Pfam" id="PF26640">
    <property type="entry name" value="DUF8212"/>
    <property type="match status" value="1"/>
</dbReference>
<organism evidence="2 3">
    <name type="scientific">Cercophora newfieldiana</name>
    <dbReference type="NCBI Taxonomy" id="92897"/>
    <lineage>
        <taxon>Eukaryota</taxon>
        <taxon>Fungi</taxon>
        <taxon>Dikarya</taxon>
        <taxon>Ascomycota</taxon>
        <taxon>Pezizomycotina</taxon>
        <taxon>Sordariomycetes</taxon>
        <taxon>Sordariomycetidae</taxon>
        <taxon>Sordariales</taxon>
        <taxon>Lasiosphaeriaceae</taxon>
        <taxon>Cercophora</taxon>
    </lineage>
</organism>
<sequence>MLLEVVSAITKISGSVLDRTFALSLHTIAERMSWASDRQTTRGEDRAYSLMGLFDVCMPVLYGEGAEKAFRRLQEEIMRVSFDQTIFAWILEHRPGRRYLSSSGLLAKSPDAFRDSNFNVGRRTPISYLPWAVSTHLMSFSMTNLGLFIRMHIDDQTHAADNVHLGLLECGFRHQQDGEPRLVLALRPIEEVAEKIVSVNGQPCRVYRRIHCSTLRIVESPTRHDYFNVLILEDEHYLSVMLRSIR</sequence>
<evidence type="ECO:0000313" key="3">
    <source>
        <dbReference type="Proteomes" id="UP001174936"/>
    </source>
</evidence>
<dbReference type="PANTHER" id="PTHR10622:SF12">
    <property type="entry name" value="HET DOMAIN-CONTAINING PROTEIN"/>
    <property type="match status" value="1"/>
</dbReference>
<feature type="domain" description="DUF8212" evidence="1">
    <location>
        <begin position="68"/>
        <end position="90"/>
    </location>
</feature>
<comment type="caution">
    <text evidence="2">The sequence shown here is derived from an EMBL/GenBank/DDBJ whole genome shotgun (WGS) entry which is preliminary data.</text>
</comment>
<evidence type="ECO:0000259" key="1">
    <source>
        <dbReference type="Pfam" id="PF26640"/>
    </source>
</evidence>
<name>A0AA39Y168_9PEZI</name>
<dbReference type="Proteomes" id="UP001174936">
    <property type="component" value="Unassembled WGS sequence"/>
</dbReference>
<dbReference type="AlphaFoldDB" id="A0AA39Y168"/>
<reference evidence="2" key="1">
    <citation type="submission" date="2023-06" db="EMBL/GenBank/DDBJ databases">
        <title>Genome-scale phylogeny and comparative genomics of the fungal order Sordariales.</title>
        <authorList>
            <consortium name="Lawrence Berkeley National Laboratory"/>
            <person name="Hensen N."/>
            <person name="Bonometti L."/>
            <person name="Westerberg I."/>
            <person name="Brannstrom I.O."/>
            <person name="Guillou S."/>
            <person name="Cros-Aarteil S."/>
            <person name="Calhoun S."/>
            <person name="Haridas S."/>
            <person name="Kuo A."/>
            <person name="Mondo S."/>
            <person name="Pangilinan J."/>
            <person name="Riley R."/>
            <person name="Labutti K."/>
            <person name="Andreopoulos B."/>
            <person name="Lipzen A."/>
            <person name="Chen C."/>
            <person name="Yanf M."/>
            <person name="Daum C."/>
            <person name="Ng V."/>
            <person name="Clum A."/>
            <person name="Steindorff A."/>
            <person name="Ohm R."/>
            <person name="Martin F."/>
            <person name="Silar P."/>
            <person name="Natvig D."/>
            <person name="Lalanne C."/>
            <person name="Gautier V."/>
            <person name="Ament-Velasquez S.L."/>
            <person name="Kruys A."/>
            <person name="Hutchinson M.I."/>
            <person name="Powell A.J."/>
            <person name="Barry K."/>
            <person name="Miller A.N."/>
            <person name="Grigoriev I.V."/>
            <person name="Debuchy R."/>
            <person name="Gladieux P."/>
            <person name="Thoren M.H."/>
            <person name="Johannesson H."/>
        </authorList>
    </citation>
    <scope>NUCLEOTIDE SEQUENCE</scope>
    <source>
        <strain evidence="2">SMH2532-1</strain>
    </source>
</reference>
<dbReference type="EMBL" id="JAULSV010000005">
    <property type="protein sequence ID" value="KAK0644114.1"/>
    <property type="molecule type" value="Genomic_DNA"/>
</dbReference>
<protein>
    <recommendedName>
        <fullName evidence="1">DUF8212 domain-containing protein</fullName>
    </recommendedName>
</protein>
<keyword evidence="3" id="KW-1185">Reference proteome</keyword>
<accession>A0AA39Y168</accession>
<gene>
    <name evidence="2" type="ORF">B0T16DRAFT_417164</name>
</gene>
<evidence type="ECO:0000313" key="2">
    <source>
        <dbReference type="EMBL" id="KAK0644114.1"/>
    </source>
</evidence>
<dbReference type="PANTHER" id="PTHR10622">
    <property type="entry name" value="HET DOMAIN-CONTAINING PROTEIN"/>
    <property type="match status" value="1"/>
</dbReference>
<proteinExistence type="predicted"/>